<sequence length="26" mass="3353">DDEMKWLVIEWVDDEMKWMVIEWVVK</sequence>
<evidence type="ECO:0000313" key="2">
    <source>
        <dbReference type="Proteomes" id="UP000265520"/>
    </source>
</evidence>
<proteinExistence type="predicted"/>
<protein>
    <submittedName>
        <fullName evidence="1">Uncharacterized protein</fullName>
    </submittedName>
</protein>
<feature type="non-terminal residue" evidence="1">
    <location>
        <position position="1"/>
    </location>
</feature>
<name>A0A392P711_9FABA</name>
<evidence type="ECO:0000313" key="1">
    <source>
        <dbReference type="EMBL" id="MCI07534.1"/>
    </source>
</evidence>
<organism evidence="1 2">
    <name type="scientific">Trifolium medium</name>
    <dbReference type="NCBI Taxonomy" id="97028"/>
    <lineage>
        <taxon>Eukaryota</taxon>
        <taxon>Viridiplantae</taxon>
        <taxon>Streptophyta</taxon>
        <taxon>Embryophyta</taxon>
        <taxon>Tracheophyta</taxon>
        <taxon>Spermatophyta</taxon>
        <taxon>Magnoliopsida</taxon>
        <taxon>eudicotyledons</taxon>
        <taxon>Gunneridae</taxon>
        <taxon>Pentapetalae</taxon>
        <taxon>rosids</taxon>
        <taxon>fabids</taxon>
        <taxon>Fabales</taxon>
        <taxon>Fabaceae</taxon>
        <taxon>Papilionoideae</taxon>
        <taxon>50 kb inversion clade</taxon>
        <taxon>NPAAA clade</taxon>
        <taxon>Hologalegina</taxon>
        <taxon>IRL clade</taxon>
        <taxon>Trifolieae</taxon>
        <taxon>Trifolium</taxon>
    </lineage>
</organism>
<reference evidence="1 2" key="1">
    <citation type="journal article" date="2018" name="Front. Plant Sci.">
        <title>Red Clover (Trifolium pratense) and Zigzag Clover (T. medium) - A Picture of Genomic Similarities and Differences.</title>
        <authorList>
            <person name="Dluhosova J."/>
            <person name="Istvanek J."/>
            <person name="Nedelnik J."/>
            <person name="Repkova J."/>
        </authorList>
    </citation>
    <scope>NUCLEOTIDE SEQUENCE [LARGE SCALE GENOMIC DNA]</scope>
    <source>
        <strain evidence="2">cv. 10/8</strain>
        <tissue evidence="1">Leaf</tissue>
    </source>
</reference>
<accession>A0A392P711</accession>
<comment type="caution">
    <text evidence="1">The sequence shown here is derived from an EMBL/GenBank/DDBJ whole genome shotgun (WGS) entry which is preliminary data.</text>
</comment>
<dbReference type="AlphaFoldDB" id="A0A392P711"/>
<keyword evidence="2" id="KW-1185">Reference proteome</keyword>
<dbReference type="EMBL" id="LXQA010065743">
    <property type="protein sequence ID" value="MCI07534.1"/>
    <property type="molecule type" value="Genomic_DNA"/>
</dbReference>
<dbReference type="Proteomes" id="UP000265520">
    <property type="component" value="Unassembled WGS sequence"/>
</dbReference>